<feature type="transmembrane region" description="Helical" evidence="7">
    <location>
        <begin position="183"/>
        <end position="201"/>
    </location>
</feature>
<dbReference type="PANTHER" id="PTHR43652:SF1">
    <property type="entry name" value="RESPONSE REGULATOR"/>
    <property type="match status" value="1"/>
</dbReference>
<feature type="transmembrane region" description="Helical" evidence="7">
    <location>
        <begin position="28"/>
        <end position="49"/>
    </location>
</feature>
<dbReference type="GO" id="GO:0055085">
    <property type="term" value="P:transmembrane transport"/>
    <property type="evidence" value="ECO:0007669"/>
    <property type="project" value="InterPro"/>
</dbReference>
<accession>A0A9D1A3H2</accession>
<evidence type="ECO:0000256" key="2">
    <source>
        <dbReference type="ARBA" id="ARBA00022448"/>
    </source>
</evidence>
<feature type="domain" description="Citrate transporter-like" evidence="8">
    <location>
        <begin position="17"/>
        <end position="367"/>
    </location>
</feature>
<evidence type="ECO:0000256" key="5">
    <source>
        <dbReference type="ARBA" id="ARBA00022989"/>
    </source>
</evidence>
<comment type="subcellular location">
    <subcellularLocation>
        <location evidence="1">Membrane</location>
        <topology evidence="1">Multi-pass membrane protein</topology>
    </subcellularLocation>
</comment>
<feature type="transmembrane region" description="Helical" evidence="7">
    <location>
        <begin position="228"/>
        <end position="247"/>
    </location>
</feature>
<protein>
    <submittedName>
        <fullName evidence="9">Anion permease</fullName>
    </submittedName>
</protein>
<dbReference type="Pfam" id="PF03600">
    <property type="entry name" value="CitMHS"/>
    <property type="match status" value="1"/>
</dbReference>
<comment type="caution">
    <text evidence="9">The sequence shown here is derived from an EMBL/GenBank/DDBJ whole genome shotgun (WGS) entry which is preliminary data.</text>
</comment>
<evidence type="ECO:0000256" key="6">
    <source>
        <dbReference type="ARBA" id="ARBA00023136"/>
    </source>
</evidence>
<keyword evidence="6 7" id="KW-0472">Membrane</keyword>
<dbReference type="EMBL" id="DVGC01000027">
    <property type="protein sequence ID" value="HIR05329.1"/>
    <property type="molecule type" value="Genomic_DNA"/>
</dbReference>
<dbReference type="InterPro" id="IPR004680">
    <property type="entry name" value="Cit_transptr-like_dom"/>
</dbReference>
<evidence type="ECO:0000256" key="1">
    <source>
        <dbReference type="ARBA" id="ARBA00004141"/>
    </source>
</evidence>
<feature type="transmembrane region" description="Helical" evidence="7">
    <location>
        <begin position="323"/>
        <end position="339"/>
    </location>
</feature>
<keyword evidence="3 7" id="KW-0812">Transmembrane</keyword>
<keyword evidence="5 7" id="KW-1133">Transmembrane helix</keyword>
<name>A0A9D1A3H2_9FIRM</name>
<reference evidence="9" key="2">
    <citation type="journal article" date="2021" name="PeerJ">
        <title>Extensive microbial diversity within the chicken gut microbiome revealed by metagenomics and culture.</title>
        <authorList>
            <person name="Gilroy R."/>
            <person name="Ravi A."/>
            <person name="Getino M."/>
            <person name="Pursley I."/>
            <person name="Horton D.L."/>
            <person name="Alikhan N.F."/>
            <person name="Baker D."/>
            <person name="Gharbi K."/>
            <person name="Hall N."/>
            <person name="Watson M."/>
            <person name="Adriaenssens E.M."/>
            <person name="Foster-Nyarko E."/>
            <person name="Jarju S."/>
            <person name="Secka A."/>
            <person name="Antonio M."/>
            <person name="Oren A."/>
            <person name="Chaudhuri R.R."/>
            <person name="La Ragione R."/>
            <person name="Hildebrand F."/>
            <person name="Pallen M.J."/>
        </authorList>
    </citation>
    <scope>NUCLEOTIDE SEQUENCE</scope>
    <source>
        <strain evidence="9">CHK180-2868</strain>
    </source>
</reference>
<feature type="transmembrane region" description="Helical" evidence="7">
    <location>
        <begin position="141"/>
        <end position="163"/>
    </location>
</feature>
<sequence>MTTQTVICLVVFIVTLALYMSNKFPLPLVSMAAMGIYVITGCLEPSAALSCFSNSSVIIMGSMFIVAGGLNRTQMVHKVTDLAYKVSGGSFQKGMILYCLVTLAIAQVAPSAILIFSICYPLVADFCRKNNQSPSKAMFSIVLICICTVTSLPIGSGATSYITTNSLWETYGITFKEGMFDPFLVYLPTIILSVLFAMFYCPKVAPDYGSLYTDVQLRQMKEQKPLPPFQEFCGYGIFIAVVIAILFSEKLPATIPTWMICFIGAVLTIVTGVLSEKEAMEALNMPPIFLYIGSLAVGNALVASGAGDFLAELITSILGDSPSKWLVIILFWMVGFVVTQFMSNMALYNALVPVVLITCATYGWNPTGLHNMLFKATFTSYLTPLSTVSIPLCMAVGGYKQKDLIRMGMLPALVISLANILWIGFMFPPY</sequence>
<gene>
    <name evidence="9" type="ORF">IAB28_05110</name>
</gene>
<evidence type="ECO:0000313" key="9">
    <source>
        <dbReference type="EMBL" id="HIR05329.1"/>
    </source>
</evidence>
<feature type="transmembrane region" description="Helical" evidence="7">
    <location>
        <begin position="253"/>
        <end position="276"/>
    </location>
</feature>
<dbReference type="Proteomes" id="UP000824250">
    <property type="component" value="Unassembled WGS sequence"/>
</dbReference>
<feature type="transmembrane region" description="Helical" evidence="7">
    <location>
        <begin position="5"/>
        <end position="22"/>
    </location>
</feature>
<keyword evidence="2" id="KW-0813">Transport</keyword>
<keyword evidence="4" id="KW-0677">Repeat</keyword>
<feature type="transmembrane region" description="Helical" evidence="7">
    <location>
        <begin position="288"/>
        <end position="311"/>
    </location>
</feature>
<reference evidence="9" key="1">
    <citation type="submission" date="2020-10" db="EMBL/GenBank/DDBJ databases">
        <authorList>
            <person name="Gilroy R."/>
        </authorList>
    </citation>
    <scope>NUCLEOTIDE SEQUENCE</scope>
    <source>
        <strain evidence="9">CHK180-2868</strain>
    </source>
</reference>
<evidence type="ECO:0000256" key="3">
    <source>
        <dbReference type="ARBA" id="ARBA00022692"/>
    </source>
</evidence>
<evidence type="ECO:0000313" key="10">
    <source>
        <dbReference type="Proteomes" id="UP000824250"/>
    </source>
</evidence>
<organism evidence="9 10">
    <name type="scientific">Candidatus Copromonas faecavium</name>
    <name type="common">nom. illeg.</name>
    <dbReference type="NCBI Taxonomy" id="2840740"/>
    <lineage>
        <taxon>Bacteria</taxon>
        <taxon>Bacillati</taxon>
        <taxon>Bacillota</taxon>
        <taxon>Clostridia</taxon>
        <taxon>Lachnospirales</taxon>
        <taxon>Lachnospiraceae</taxon>
        <taxon>Candidatus Copromonas (nom. illeg.)</taxon>
    </lineage>
</organism>
<dbReference type="PANTHER" id="PTHR43652">
    <property type="entry name" value="BASIC AMINO ACID ANTIPORTER YFCC-RELATED"/>
    <property type="match status" value="1"/>
</dbReference>
<feature type="transmembrane region" description="Helical" evidence="7">
    <location>
        <begin position="409"/>
        <end position="427"/>
    </location>
</feature>
<proteinExistence type="predicted"/>
<feature type="transmembrane region" description="Helical" evidence="7">
    <location>
        <begin position="376"/>
        <end position="397"/>
    </location>
</feature>
<feature type="transmembrane region" description="Helical" evidence="7">
    <location>
        <begin position="95"/>
        <end position="120"/>
    </location>
</feature>
<dbReference type="InterPro" id="IPR051679">
    <property type="entry name" value="DASS-Related_Transporters"/>
</dbReference>
<evidence type="ECO:0000256" key="4">
    <source>
        <dbReference type="ARBA" id="ARBA00022737"/>
    </source>
</evidence>
<evidence type="ECO:0000259" key="8">
    <source>
        <dbReference type="Pfam" id="PF03600"/>
    </source>
</evidence>
<feature type="transmembrane region" description="Helical" evidence="7">
    <location>
        <begin position="346"/>
        <end position="364"/>
    </location>
</feature>
<dbReference type="GO" id="GO:0005886">
    <property type="term" value="C:plasma membrane"/>
    <property type="evidence" value="ECO:0007669"/>
    <property type="project" value="TreeGrafter"/>
</dbReference>
<feature type="transmembrane region" description="Helical" evidence="7">
    <location>
        <begin position="56"/>
        <end position="75"/>
    </location>
</feature>
<dbReference type="AlphaFoldDB" id="A0A9D1A3H2"/>
<evidence type="ECO:0000256" key="7">
    <source>
        <dbReference type="SAM" id="Phobius"/>
    </source>
</evidence>